<dbReference type="EMBL" id="CP053452">
    <property type="protein sequence ID" value="QJW95324.1"/>
    <property type="molecule type" value="Genomic_DNA"/>
</dbReference>
<dbReference type="KEGG" id="ftj:FTUN_2871"/>
<gene>
    <name evidence="3" type="ORF">FTUN_2871</name>
</gene>
<feature type="compositionally biased region" description="Pro residues" evidence="1">
    <location>
        <begin position="95"/>
        <end position="108"/>
    </location>
</feature>
<protein>
    <submittedName>
        <fullName evidence="3">Uncharacterized protein</fullName>
    </submittedName>
</protein>
<sequence length="379" mass="40218">MKRHLCITVLFALALVPDWASACWPRWGSPADDRAYYVPIYHGPVYYAPQPVYGQPIYVQPCAPMYPPVLQPPRVEPAKPKAGSSLTEPSRPIAQPTPTPTPPAPTKPPVVERVRPASGVEVVPAKPESAPAPATEAPKRGGLFEMPNTSSPEPKKPAERPKNTEGIPPTTVPTEPKLPSLTEPKLPSLTEPKLPSLTEPKLPSLDVPKLPSLDVPSGSVGDLKLPSLDVPKSPDPKAPAHDRPGTTAVPVPAPPPDTLSPKLPDVLPPLTVPPDTPVTPLKPVEARSSPLSGAVRELKVNVFPASGAATADGSRKVGFYNHTNRDVALVIEGRSVTLPAMTYVHAQLPVTFTWKCADKPAAQTTVPADATGLDVLIRE</sequence>
<evidence type="ECO:0000256" key="1">
    <source>
        <dbReference type="SAM" id="MobiDB-lite"/>
    </source>
</evidence>
<keyword evidence="2" id="KW-0732">Signal</keyword>
<dbReference type="RefSeq" id="WP_171471128.1">
    <property type="nucleotide sequence ID" value="NZ_CP053452.2"/>
</dbReference>
<proteinExistence type="predicted"/>
<dbReference type="PRINTS" id="PR01217">
    <property type="entry name" value="PRICHEXTENSN"/>
</dbReference>
<feature type="compositionally biased region" description="Low complexity" evidence="1">
    <location>
        <begin position="120"/>
        <end position="136"/>
    </location>
</feature>
<feature type="signal peptide" evidence="2">
    <location>
        <begin position="1"/>
        <end position="22"/>
    </location>
</feature>
<feature type="chain" id="PRO_5026795376" evidence="2">
    <location>
        <begin position="23"/>
        <end position="379"/>
    </location>
</feature>
<evidence type="ECO:0000313" key="4">
    <source>
        <dbReference type="Proteomes" id="UP000503447"/>
    </source>
</evidence>
<reference evidence="4" key="1">
    <citation type="submission" date="2020-05" db="EMBL/GenBank/DDBJ databases">
        <title>Frigoriglobus tundricola gen. nov., sp. nov., a psychrotolerant cellulolytic planctomycete of the family Gemmataceae with two divergent copies of 16S rRNA gene.</title>
        <authorList>
            <person name="Kulichevskaya I.S."/>
            <person name="Ivanova A.A."/>
            <person name="Naumoff D.G."/>
            <person name="Beletsky A.V."/>
            <person name="Rijpstra W.I.C."/>
            <person name="Sinninghe Damste J.S."/>
            <person name="Mardanov A.V."/>
            <person name="Ravin N.V."/>
            <person name="Dedysh S.N."/>
        </authorList>
    </citation>
    <scope>NUCLEOTIDE SEQUENCE [LARGE SCALE GENOMIC DNA]</scope>
    <source>
        <strain evidence="4">PL17</strain>
    </source>
</reference>
<name>A0A6M5YPB1_9BACT</name>
<dbReference type="Proteomes" id="UP000503447">
    <property type="component" value="Chromosome"/>
</dbReference>
<feature type="compositionally biased region" description="Basic and acidic residues" evidence="1">
    <location>
        <begin position="232"/>
        <end position="244"/>
    </location>
</feature>
<keyword evidence="4" id="KW-1185">Reference proteome</keyword>
<feature type="region of interest" description="Disordered" evidence="1">
    <location>
        <begin position="73"/>
        <end position="264"/>
    </location>
</feature>
<accession>A0A6M5YPB1</accession>
<dbReference type="AlphaFoldDB" id="A0A6M5YPB1"/>
<evidence type="ECO:0000256" key="2">
    <source>
        <dbReference type="SAM" id="SignalP"/>
    </source>
</evidence>
<feature type="compositionally biased region" description="Basic and acidic residues" evidence="1">
    <location>
        <begin position="153"/>
        <end position="163"/>
    </location>
</feature>
<organism evidence="3 4">
    <name type="scientific">Frigoriglobus tundricola</name>
    <dbReference type="NCBI Taxonomy" id="2774151"/>
    <lineage>
        <taxon>Bacteria</taxon>
        <taxon>Pseudomonadati</taxon>
        <taxon>Planctomycetota</taxon>
        <taxon>Planctomycetia</taxon>
        <taxon>Gemmatales</taxon>
        <taxon>Gemmataceae</taxon>
        <taxon>Frigoriglobus</taxon>
    </lineage>
</organism>
<evidence type="ECO:0000313" key="3">
    <source>
        <dbReference type="EMBL" id="QJW95324.1"/>
    </source>
</evidence>